<dbReference type="EnsemblMetazoa" id="HelroT147427">
    <property type="protein sequence ID" value="HelroP147427"/>
    <property type="gene ID" value="HelroG147427"/>
</dbReference>
<protein>
    <recommendedName>
        <fullName evidence="1">Spondin domain-containing protein</fullName>
    </recommendedName>
</protein>
<gene>
    <name evidence="3" type="primary">20196904</name>
    <name evidence="2" type="ORF">HELRODRAFT_147427</name>
</gene>
<sequence>ECCACGSAKYEMTFEAVWSRKTHPKDFPIADALTHWSNIVGASHTRNFSIWRYGEVASMGVKEICE</sequence>
<dbReference type="AlphaFoldDB" id="T1EK04"/>
<dbReference type="PROSITE" id="PS51020">
    <property type="entry name" value="SPONDIN"/>
    <property type="match status" value="1"/>
</dbReference>
<feature type="domain" description="Spondin" evidence="1">
    <location>
        <begin position="1"/>
        <end position="66"/>
    </location>
</feature>
<dbReference type="PANTHER" id="PTHR11311:SF15">
    <property type="entry name" value="SPONDIN-2"/>
    <property type="match status" value="1"/>
</dbReference>
<evidence type="ECO:0000313" key="2">
    <source>
        <dbReference type="EMBL" id="ESN96692.1"/>
    </source>
</evidence>
<proteinExistence type="predicted"/>
<dbReference type="RefSeq" id="XP_009025812.1">
    <property type="nucleotide sequence ID" value="XM_009027564.1"/>
</dbReference>
<reference evidence="4" key="1">
    <citation type="submission" date="2012-12" db="EMBL/GenBank/DDBJ databases">
        <authorList>
            <person name="Hellsten U."/>
            <person name="Grimwood J."/>
            <person name="Chapman J.A."/>
            <person name="Shapiro H."/>
            <person name="Aerts A."/>
            <person name="Otillar R.P."/>
            <person name="Terry A.Y."/>
            <person name="Boore J.L."/>
            <person name="Simakov O."/>
            <person name="Marletaz F."/>
            <person name="Cho S.-J."/>
            <person name="Edsinger-Gonzales E."/>
            <person name="Havlak P."/>
            <person name="Kuo D.-H."/>
            <person name="Larsson T."/>
            <person name="Lv J."/>
            <person name="Arendt D."/>
            <person name="Savage R."/>
            <person name="Osoegawa K."/>
            <person name="de Jong P."/>
            <person name="Lindberg D.R."/>
            <person name="Seaver E.C."/>
            <person name="Weisblat D.A."/>
            <person name="Putnam N.H."/>
            <person name="Grigoriev I.V."/>
            <person name="Rokhsar D.S."/>
        </authorList>
    </citation>
    <scope>NUCLEOTIDE SEQUENCE</scope>
</reference>
<dbReference type="eggNOG" id="KOG3539">
    <property type="taxonomic scope" value="Eukaryota"/>
</dbReference>
<dbReference type="PANTHER" id="PTHR11311">
    <property type="entry name" value="SPONDIN"/>
    <property type="match status" value="1"/>
</dbReference>
<reference evidence="2 4" key="2">
    <citation type="journal article" date="2013" name="Nature">
        <title>Insights into bilaterian evolution from three spiralian genomes.</title>
        <authorList>
            <person name="Simakov O."/>
            <person name="Marletaz F."/>
            <person name="Cho S.J."/>
            <person name="Edsinger-Gonzales E."/>
            <person name="Havlak P."/>
            <person name="Hellsten U."/>
            <person name="Kuo D.H."/>
            <person name="Larsson T."/>
            <person name="Lv J."/>
            <person name="Arendt D."/>
            <person name="Savage R."/>
            <person name="Osoegawa K."/>
            <person name="de Jong P."/>
            <person name="Grimwood J."/>
            <person name="Chapman J.A."/>
            <person name="Shapiro H."/>
            <person name="Aerts A."/>
            <person name="Otillar R.P."/>
            <person name="Terry A.Y."/>
            <person name="Boore J.L."/>
            <person name="Grigoriev I.V."/>
            <person name="Lindberg D.R."/>
            <person name="Seaver E.C."/>
            <person name="Weisblat D.A."/>
            <person name="Putnam N.H."/>
            <person name="Rokhsar D.S."/>
        </authorList>
    </citation>
    <scope>NUCLEOTIDE SEQUENCE</scope>
</reference>
<dbReference type="STRING" id="6412.T1EK04"/>
<dbReference type="EMBL" id="KB097495">
    <property type="protein sequence ID" value="ESN96692.1"/>
    <property type="molecule type" value="Genomic_DNA"/>
</dbReference>
<dbReference type="Proteomes" id="UP000015101">
    <property type="component" value="Unassembled WGS sequence"/>
</dbReference>
<dbReference type="InterPro" id="IPR038678">
    <property type="entry name" value="Spondin_N_sf"/>
</dbReference>
<dbReference type="OrthoDB" id="347314at2759"/>
<reference evidence="3" key="3">
    <citation type="submission" date="2015-06" db="UniProtKB">
        <authorList>
            <consortium name="EnsemblMetazoa"/>
        </authorList>
    </citation>
    <scope>IDENTIFICATION</scope>
</reference>
<dbReference type="GeneID" id="20196904"/>
<dbReference type="InParanoid" id="T1EK04"/>
<evidence type="ECO:0000313" key="4">
    <source>
        <dbReference type="Proteomes" id="UP000015101"/>
    </source>
</evidence>
<accession>T1EK04</accession>
<dbReference type="InterPro" id="IPR009465">
    <property type="entry name" value="Spondin_N"/>
</dbReference>
<dbReference type="HOGENOM" id="CLU_2838500_0_0_1"/>
<organism evidence="3 4">
    <name type="scientific">Helobdella robusta</name>
    <name type="common">Californian leech</name>
    <dbReference type="NCBI Taxonomy" id="6412"/>
    <lineage>
        <taxon>Eukaryota</taxon>
        <taxon>Metazoa</taxon>
        <taxon>Spiralia</taxon>
        <taxon>Lophotrochozoa</taxon>
        <taxon>Annelida</taxon>
        <taxon>Clitellata</taxon>
        <taxon>Hirudinea</taxon>
        <taxon>Rhynchobdellida</taxon>
        <taxon>Glossiphoniidae</taxon>
        <taxon>Helobdella</taxon>
    </lineage>
</organism>
<dbReference type="InterPro" id="IPR051418">
    <property type="entry name" value="Spondin/Thrombospondin_T1"/>
</dbReference>
<dbReference type="EMBL" id="AMQM01001456">
    <property type="status" value="NOT_ANNOTATED_CDS"/>
    <property type="molecule type" value="Genomic_DNA"/>
</dbReference>
<dbReference type="Pfam" id="PF06468">
    <property type="entry name" value="Spond_N"/>
    <property type="match status" value="1"/>
</dbReference>
<dbReference type="Gene3D" id="2.60.40.2130">
    <property type="entry name" value="F-spondin domain"/>
    <property type="match status" value="1"/>
</dbReference>
<name>T1EK04_HELRO</name>
<dbReference type="CTD" id="20196904"/>
<dbReference type="KEGG" id="hro:HELRODRAFT_147427"/>
<keyword evidence="4" id="KW-1185">Reference proteome</keyword>
<evidence type="ECO:0000313" key="3">
    <source>
        <dbReference type="EnsemblMetazoa" id="HelroP147427"/>
    </source>
</evidence>
<evidence type="ECO:0000259" key="1">
    <source>
        <dbReference type="PROSITE" id="PS51020"/>
    </source>
</evidence>